<accession>A0A1I7EIR9</accession>
<sequence length="160" mass="17427">MRLVATPFQRRPAPAFAIAVFLAITAFANPASAATPTQTQPRASVMTVAAHSQIDTRISGLHTRLQITAAQEELWQKVAQVMRDNAGTMDSLRQARTSQANNMTAVDDLKSYGQIADAHADGIRKLTPAFQALYDSMSDVQKKNADLIFQTDHHHAAKKG</sequence>
<dbReference type="EMBL" id="FPBH01000023">
    <property type="protein sequence ID" value="SFU23797.1"/>
    <property type="molecule type" value="Genomic_DNA"/>
</dbReference>
<dbReference type="GeneID" id="77193142"/>
<evidence type="ECO:0000256" key="1">
    <source>
        <dbReference type="SAM" id="SignalP"/>
    </source>
</evidence>
<dbReference type="AlphaFoldDB" id="A0A1I7EIR9"/>
<evidence type="ECO:0000313" key="3">
    <source>
        <dbReference type="Proteomes" id="UP000198844"/>
    </source>
</evidence>
<name>A0A1I7EIR9_9BURK</name>
<dbReference type="Pfam" id="PF07813">
    <property type="entry name" value="LTXXQ"/>
    <property type="match status" value="1"/>
</dbReference>
<feature type="chain" id="PRO_5011567761" evidence="1">
    <location>
        <begin position="34"/>
        <end position="160"/>
    </location>
</feature>
<dbReference type="GO" id="GO:0042597">
    <property type="term" value="C:periplasmic space"/>
    <property type="evidence" value="ECO:0007669"/>
    <property type="project" value="InterPro"/>
</dbReference>
<evidence type="ECO:0000313" key="2">
    <source>
        <dbReference type="EMBL" id="SFU23797.1"/>
    </source>
</evidence>
<keyword evidence="1" id="KW-0732">Signal</keyword>
<feature type="signal peptide" evidence="1">
    <location>
        <begin position="1"/>
        <end position="33"/>
    </location>
</feature>
<organism evidence="2 3">
    <name type="scientific">Paraburkholderia aspalathi</name>
    <dbReference type="NCBI Taxonomy" id="1324617"/>
    <lineage>
        <taxon>Bacteria</taxon>
        <taxon>Pseudomonadati</taxon>
        <taxon>Pseudomonadota</taxon>
        <taxon>Betaproteobacteria</taxon>
        <taxon>Burkholderiales</taxon>
        <taxon>Burkholderiaceae</taxon>
        <taxon>Paraburkholderia</taxon>
    </lineage>
</organism>
<proteinExistence type="predicted"/>
<gene>
    <name evidence="2" type="ORF">SAMN05192563_102328</name>
</gene>
<dbReference type="InterPro" id="IPR012899">
    <property type="entry name" value="LTXXQ"/>
</dbReference>
<dbReference type="Proteomes" id="UP000198844">
    <property type="component" value="Unassembled WGS sequence"/>
</dbReference>
<protein>
    <submittedName>
        <fullName evidence="2">LTXXQ motif family protein</fullName>
    </submittedName>
</protein>
<reference evidence="2 3" key="1">
    <citation type="submission" date="2016-10" db="EMBL/GenBank/DDBJ databases">
        <authorList>
            <person name="de Groot N.N."/>
        </authorList>
    </citation>
    <scope>NUCLEOTIDE SEQUENCE [LARGE SCALE GENOMIC DNA]</scope>
    <source>
        <strain evidence="2 3">LMG 27731</strain>
    </source>
</reference>
<dbReference type="RefSeq" id="WP_244179478.1">
    <property type="nucleotide sequence ID" value="NZ_CAJNBA010000001.1"/>
</dbReference>